<dbReference type="RefSeq" id="WP_004040127.1">
    <property type="nucleotide sequence ID" value="NZ_AQFR02000003.1"/>
</dbReference>
<gene>
    <name evidence="2" type="ORF">E5351_08290</name>
</gene>
<organism evidence="2 3">
    <name type="scientific">Lactobacillus intestinalis</name>
    <dbReference type="NCBI Taxonomy" id="151781"/>
    <lineage>
        <taxon>Bacteria</taxon>
        <taxon>Bacillati</taxon>
        <taxon>Bacillota</taxon>
        <taxon>Bacilli</taxon>
        <taxon>Lactobacillales</taxon>
        <taxon>Lactobacillaceae</taxon>
        <taxon>Lactobacillus</taxon>
    </lineage>
</organism>
<feature type="domain" description="HTH cro/C1-type" evidence="1">
    <location>
        <begin position="42"/>
        <end position="76"/>
    </location>
</feature>
<dbReference type="CDD" id="cd00093">
    <property type="entry name" value="HTH_XRE"/>
    <property type="match status" value="1"/>
</dbReference>
<dbReference type="Gene3D" id="1.10.260.40">
    <property type="entry name" value="lambda repressor-like DNA-binding domains"/>
    <property type="match status" value="1"/>
</dbReference>
<comment type="caution">
    <text evidence="2">The sequence shown here is derived from an EMBL/GenBank/DDBJ whole genome shotgun (WGS) entry which is preliminary data.</text>
</comment>
<proteinExistence type="predicted"/>
<dbReference type="SMART" id="SM00530">
    <property type="entry name" value="HTH_XRE"/>
    <property type="match status" value="1"/>
</dbReference>
<sequence>MNRIKELREKRSLSQRQFVTDFNKFLSTNKEQYKNMRGVKEITFGTASRWENNLNKPTEYMWQALANFFNVSVDYLKGYGYSKEHIYKLLDTMYKEDWMDETIFSAGLADRFLKDQVNNSLMTNFFAKSSIEIYCENHGIRIPNKLRRNYGKYDLDFWKDNFSFIFDDTLIKRLLTTRDSYTDNEIKRLILSVIAEKNTKYTIDQTISKLKK</sequence>
<dbReference type="Pfam" id="PF01381">
    <property type="entry name" value="HTH_3"/>
    <property type="match status" value="1"/>
</dbReference>
<dbReference type="PROSITE" id="PS50943">
    <property type="entry name" value="HTH_CROC1"/>
    <property type="match status" value="1"/>
</dbReference>
<dbReference type="InterPro" id="IPR010982">
    <property type="entry name" value="Lambda_DNA-bd_dom_sf"/>
</dbReference>
<dbReference type="SUPFAM" id="SSF47413">
    <property type="entry name" value="lambda repressor-like DNA-binding domains"/>
    <property type="match status" value="1"/>
</dbReference>
<reference evidence="2 3" key="1">
    <citation type="submission" date="2019-04" db="EMBL/GenBank/DDBJ databases">
        <title>Microbes associate with the intestines of laboratory mice.</title>
        <authorList>
            <person name="Navarre W."/>
            <person name="Wong E."/>
            <person name="Huang K."/>
            <person name="Tropini C."/>
            <person name="Ng K."/>
            <person name="Yu B."/>
        </authorList>
    </citation>
    <scope>NUCLEOTIDE SEQUENCE [LARGE SCALE GENOMIC DNA]</scope>
    <source>
        <strain evidence="2 3">NM61_E11</strain>
    </source>
</reference>
<dbReference type="EMBL" id="SRYV01000015">
    <property type="protein sequence ID" value="TGY12329.1"/>
    <property type="molecule type" value="Genomic_DNA"/>
</dbReference>
<protein>
    <submittedName>
        <fullName evidence="2">XRE family transcriptional regulator</fullName>
    </submittedName>
</protein>
<dbReference type="AlphaFoldDB" id="A0A4S2BCZ4"/>
<accession>A0A4S2BCZ4</accession>
<name>A0A4S2BCZ4_9LACO</name>
<dbReference type="InterPro" id="IPR001387">
    <property type="entry name" value="Cro/C1-type_HTH"/>
</dbReference>
<evidence type="ECO:0000313" key="3">
    <source>
        <dbReference type="Proteomes" id="UP000309117"/>
    </source>
</evidence>
<evidence type="ECO:0000259" key="1">
    <source>
        <dbReference type="PROSITE" id="PS50943"/>
    </source>
</evidence>
<dbReference type="Proteomes" id="UP000309117">
    <property type="component" value="Unassembled WGS sequence"/>
</dbReference>
<evidence type="ECO:0000313" key="2">
    <source>
        <dbReference type="EMBL" id="TGY12329.1"/>
    </source>
</evidence>
<dbReference type="GO" id="GO:0003677">
    <property type="term" value="F:DNA binding"/>
    <property type="evidence" value="ECO:0007669"/>
    <property type="project" value="InterPro"/>
</dbReference>